<dbReference type="NCBIfam" id="TIGR01490">
    <property type="entry name" value="HAD-SF-IB-hyp1"/>
    <property type="match status" value="1"/>
</dbReference>
<dbReference type="SUPFAM" id="SSF56784">
    <property type="entry name" value="HAD-like"/>
    <property type="match status" value="1"/>
</dbReference>
<dbReference type="Pfam" id="PF12710">
    <property type="entry name" value="HAD"/>
    <property type="match status" value="1"/>
</dbReference>
<accession>A0A6J5G4B4</accession>
<keyword evidence="1" id="KW-0479">Metal-binding</keyword>
<dbReference type="Gene3D" id="1.20.1440.100">
    <property type="entry name" value="SG protein - dephosphorylation function"/>
    <property type="match status" value="1"/>
</dbReference>
<dbReference type="InterPro" id="IPR036412">
    <property type="entry name" value="HAD-like_sf"/>
</dbReference>
<evidence type="ECO:0000256" key="2">
    <source>
        <dbReference type="ARBA" id="ARBA00022801"/>
    </source>
</evidence>
<keyword evidence="5" id="KW-1185">Reference proteome</keyword>
<sequence length="227" mass="25734">MALGIFDMDDTLVDGDSANLWLHYLVERGRAPSEMLPREEALLQAYREGRVDMREYVRFALEPIRGLMQEVVAAWMAEFVEGVVLPRIFPEALRQLEWHRARRDRLLIVSATGEHLVSAIANRLGVQDSIGIRVETRNGRYTGDTYGELSYREGKVSRVRTWLNAEGESLDGSYGYSDSFNDVSMLAAVDHGHAVNPDATLHAIAVERGWRVLHWLPASRQRDGIEQ</sequence>
<dbReference type="PANTHER" id="PTHR43344:SF13">
    <property type="entry name" value="PHOSPHATASE RV3661-RELATED"/>
    <property type="match status" value="1"/>
</dbReference>
<dbReference type="Gene3D" id="3.40.50.1000">
    <property type="entry name" value="HAD superfamily/HAD-like"/>
    <property type="match status" value="1"/>
</dbReference>
<dbReference type="AlphaFoldDB" id="A0A6J5G4B4"/>
<name>A0A6J5G4B4_9BURK</name>
<gene>
    <name evidence="4" type="ORF">LMG28688_03668</name>
</gene>
<organism evidence="4 5">
    <name type="scientific">Paraburkholderia caffeinitolerans</name>
    <dbReference type="NCBI Taxonomy" id="1723730"/>
    <lineage>
        <taxon>Bacteria</taxon>
        <taxon>Pseudomonadati</taxon>
        <taxon>Pseudomonadota</taxon>
        <taxon>Betaproteobacteria</taxon>
        <taxon>Burkholderiales</taxon>
        <taxon>Burkholderiaceae</taxon>
        <taxon>Paraburkholderia</taxon>
    </lineage>
</organism>
<dbReference type="NCBIfam" id="TIGR01488">
    <property type="entry name" value="HAD-SF-IB"/>
    <property type="match status" value="1"/>
</dbReference>
<dbReference type="PANTHER" id="PTHR43344">
    <property type="entry name" value="PHOSPHOSERINE PHOSPHATASE"/>
    <property type="match status" value="1"/>
</dbReference>
<dbReference type="Proteomes" id="UP000494119">
    <property type="component" value="Unassembled WGS sequence"/>
</dbReference>
<keyword evidence="2 4" id="KW-0378">Hydrolase</keyword>
<evidence type="ECO:0000256" key="1">
    <source>
        <dbReference type="ARBA" id="ARBA00022723"/>
    </source>
</evidence>
<dbReference type="EMBL" id="CADIKL010000017">
    <property type="protein sequence ID" value="CAB3793171.1"/>
    <property type="molecule type" value="Genomic_DNA"/>
</dbReference>
<dbReference type="GO" id="GO:0016787">
    <property type="term" value="F:hydrolase activity"/>
    <property type="evidence" value="ECO:0007669"/>
    <property type="project" value="UniProtKB-KW"/>
</dbReference>
<dbReference type="InterPro" id="IPR050582">
    <property type="entry name" value="HAD-like_SerB"/>
</dbReference>
<dbReference type="InterPro" id="IPR006385">
    <property type="entry name" value="HAD_hydro_SerB1"/>
</dbReference>
<dbReference type="EC" id="3.1.3.-" evidence="4"/>
<dbReference type="RefSeq" id="WP_175196232.1">
    <property type="nucleotide sequence ID" value="NZ_JBHSGE010000115.1"/>
</dbReference>
<proteinExistence type="predicted"/>
<evidence type="ECO:0000313" key="5">
    <source>
        <dbReference type="Proteomes" id="UP000494119"/>
    </source>
</evidence>
<protein>
    <submittedName>
        <fullName evidence="4">Putative phosphatase</fullName>
        <ecNumber evidence="4">3.1.3.-</ecNumber>
    </submittedName>
</protein>
<dbReference type="InterPro" id="IPR023214">
    <property type="entry name" value="HAD_sf"/>
</dbReference>
<reference evidence="4 5" key="1">
    <citation type="submission" date="2020-04" db="EMBL/GenBank/DDBJ databases">
        <authorList>
            <person name="De Canck E."/>
        </authorList>
    </citation>
    <scope>NUCLEOTIDE SEQUENCE [LARGE SCALE GENOMIC DNA]</scope>
    <source>
        <strain evidence="4 5">LMG 28688</strain>
    </source>
</reference>
<dbReference type="GO" id="GO:0046872">
    <property type="term" value="F:metal ion binding"/>
    <property type="evidence" value="ECO:0007669"/>
    <property type="project" value="UniProtKB-KW"/>
</dbReference>
<keyword evidence="3" id="KW-0460">Magnesium</keyword>
<dbReference type="CDD" id="cd02612">
    <property type="entry name" value="HAD_PGPPase"/>
    <property type="match status" value="1"/>
</dbReference>
<evidence type="ECO:0000256" key="3">
    <source>
        <dbReference type="ARBA" id="ARBA00022842"/>
    </source>
</evidence>
<evidence type="ECO:0000313" key="4">
    <source>
        <dbReference type="EMBL" id="CAB3793171.1"/>
    </source>
</evidence>